<organism evidence="3 4">
    <name type="scientific">Porphyromonas crevioricanis</name>
    <dbReference type="NCBI Taxonomy" id="393921"/>
    <lineage>
        <taxon>Bacteria</taxon>
        <taxon>Pseudomonadati</taxon>
        <taxon>Bacteroidota</taxon>
        <taxon>Bacteroidia</taxon>
        <taxon>Bacteroidales</taxon>
        <taxon>Porphyromonadaceae</taxon>
        <taxon>Porphyromonas</taxon>
    </lineage>
</organism>
<dbReference type="RefSeq" id="WP_036889538.1">
    <property type="nucleotide sequence ID" value="NZ_JQJC01000009.1"/>
</dbReference>
<dbReference type="EMBL" id="JQJC01000009">
    <property type="protein sequence ID" value="KGN95832.1"/>
    <property type="molecule type" value="Genomic_DNA"/>
</dbReference>
<evidence type="ECO:0000256" key="1">
    <source>
        <dbReference type="ARBA" id="ARBA00007047"/>
    </source>
</evidence>
<comment type="caution">
    <text evidence="3">The sequence shown here is derived from an EMBL/GenBank/DDBJ whole genome shotgun (WGS) entry which is preliminary data.</text>
</comment>
<dbReference type="PANTHER" id="PTHR13707">
    <property type="entry name" value="KETOACID-COENZYME A TRANSFERASE"/>
    <property type="match status" value="1"/>
</dbReference>
<dbReference type="GO" id="GO:0008410">
    <property type="term" value="F:CoA-transferase activity"/>
    <property type="evidence" value="ECO:0007669"/>
    <property type="project" value="InterPro"/>
</dbReference>
<dbReference type="AlphaFoldDB" id="A0AB34PJC2"/>
<dbReference type="SMART" id="SM00882">
    <property type="entry name" value="CoA_trans"/>
    <property type="match status" value="1"/>
</dbReference>
<dbReference type="Proteomes" id="UP000030136">
    <property type="component" value="Unassembled WGS sequence"/>
</dbReference>
<dbReference type="NCBIfam" id="TIGR02428">
    <property type="entry name" value="pcaJ_scoB_fam"/>
    <property type="match status" value="1"/>
</dbReference>
<sequence>MEKNQIREVIARRVALELKDGDVVNLGIGLPTMIPAYLEPGVQVMLQSENGMIGMGPAPKEGEEDDNWVNAGGGAITANERAATFDSAQSFAIIRGGHVDVSVLGALQVDEKGDLANWLIPGKMAPGMGGAMDLLMGTRKVILAMEHTAKGNPKIMKECSLPLTAAGQVNMIVTEMCVIEVRKGEGLVVTELHPEFTREDVIAATEANLIFAPDLKPMRQ</sequence>
<protein>
    <submittedName>
        <fullName evidence="3">Acetate CoA-transferase</fullName>
    </submittedName>
</protein>
<dbReference type="PANTHER" id="PTHR13707:SF60">
    <property type="entry name" value="ACETATE COA-TRANSFERASE SUBUNIT ALPHA"/>
    <property type="match status" value="1"/>
</dbReference>
<accession>A0AB34PJC2</accession>
<evidence type="ECO:0000313" key="3">
    <source>
        <dbReference type="EMBL" id="KGN95832.1"/>
    </source>
</evidence>
<dbReference type="InterPro" id="IPR037171">
    <property type="entry name" value="NagB/RpiA_transferase-like"/>
</dbReference>
<dbReference type="Gene3D" id="3.40.1080.10">
    <property type="entry name" value="Glutaconate Coenzyme A-transferase"/>
    <property type="match status" value="1"/>
</dbReference>
<dbReference type="InterPro" id="IPR004165">
    <property type="entry name" value="CoA_trans_fam_I"/>
</dbReference>
<keyword evidence="2" id="KW-0808">Transferase</keyword>
<reference evidence="3 4" key="1">
    <citation type="submission" date="2014-08" db="EMBL/GenBank/DDBJ databases">
        <title>Porphyromonas crevioricanis strain:COT-253_OH1447 Genome sequencing.</title>
        <authorList>
            <person name="Wallis C."/>
            <person name="Deusch O."/>
            <person name="O'Flynn C."/>
            <person name="Davis I."/>
            <person name="Jospin G."/>
            <person name="Darling A.E."/>
            <person name="Coil D.A."/>
            <person name="Alexiev A."/>
            <person name="Horsfall A."/>
            <person name="Kirkwood N."/>
            <person name="Harris S."/>
            <person name="Eisen J.A."/>
        </authorList>
    </citation>
    <scope>NUCLEOTIDE SEQUENCE [LARGE SCALE GENOMIC DNA]</scope>
    <source>
        <strain evidence="4">COT-253 OH1447</strain>
    </source>
</reference>
<evidence type="ECO:0000313" key="4">
    <source>
        <dbReference type="Proteomes" id="UP000030136"/>
    </source>
</evidence>
<dbReference type="Pfam" id="PF01144">
    <property type="entry name" value="CoA_trans"/>
    <property type="match status" value="1"/>
</dbReference>
<comment type="similarity">
    <text evidence="1">Belongs to the 3-oxoacid CoA-transferase subunit B family.</text>
</comment>
<dbReference type="InterPro" id="IPR012791">
    <property type="entry name" value="3-oxoacid_CoA-transf_B"/>
</dbReference>
<gene>
    <name evidence="3" type="ORF">HQ38_02345</name>
</gene>
<dbReference type="SUPFAM" id="SSF100950">
    <property type="entry name" value="NagB/RpiA/CoA transferase-like"/>
    <property type="match status" value="1"/>
</dbReference>
<proteinExistence type="inferred from homology"/>
<name>A0AB34PJC2_9PORP</name>
<evidence type="ECO:0000256" key="2">
    <source>
        <dbReference type="ARBA" id="ARBA00022679"/>
    </source>
</evidence>